<feature type="domain" description="Amidase" evidence="1">
    <location>
        <begin position="103"/>
        <end position="451"/>
    </location>
</feature>
<reference evidence="2" key="1">
    <citation type="submission" date="2020-11" db="EMBL/GenBank/DDBJ databases">
        <title>Sequencing the genomes of 1000 actinobacteria strains.</title>
        <authorList>
            <person name="Klenk H.-P."/>
        </authorList>
    </citation>
    <scope>NUCLEOTIDE SEQUENCE</scope>
    <source>
        <strain evidence="2">DSM 45356</strain>
    </source>
</reference>
<dbReference type="Proteomes" id="UP000622552">
    <property type="component" value="Unassembled WGS sequence"/>
</dbReference>
<dbReference type="Pfam" id="PF01425">
    <property type="entry name" value="Amidase"/>
    <property type="match status" value="1"/>
</dbReference>
<gene>
    <name evidence="2" type="ORF">IW245_002095</name>
</gene>
<dbReference type="EMBL" id="JADOUF010000001">
    <property type="protein sequence ID" value="MBG6135901.1"/>
    <property type="molecule type" value="Genomic_DNA"/>
</dbReference>
<dbReference type="RefSeq" id="WP_197002955.1">
    <property type="nucleotide sequence ID" value="NZ_BONS01000001.1"/>
</dbReference>
<proteinExistence type="predicted"/>
<keyword evidence="3" id="KW-1185">Reference proteome</keyword>
<dbReference type="SUPFAM" id="SSF75304">
    <property type="entry name" value="Amidase signature (AS) enzymes"/>
    <property type="match status" value="1"/>
</dbReference>
<name>A0A8J7GRY5_9ACTN</name>
<dbReference type="EC" id="3.5.1.4" evidence="2"/>
<evidence type="ECO:0000313" key="2">
    <source>
        <dbReference type="EMBL" id="MBG6135901.1"/>
    </source>
</evidence>
<dbReference type="PANTHER" id="PTHR42678">
    <property type="entry name" value="AMIDASE"/>
    <property type="match status" value="1"/>
</dbReference>
<keyword evidence="2" id="KW-0378">Hydrolase</keyword>
<accession>A0A8J7GRY5</accession>
<dbReference type="GO" id="GO:0004040">
    <property type="term" value="F:amidase activity"/>
    <property type="evidence" value="ECO:0007669"/>
    <property type="project" value="UniProtKB-EC"/>
</dbReference>
<sequence>MRRWKKILLVAVSGVLVVGGGAAAAVRSFVRSIPDRLVDSQIRRQYSTPSYQGARPPDLSPFAAELGAVSDAQLSAWDSQIAGADIRGLREQMAAGRLTAEQLTLYYLKRIEKYDSGKLRAVLTVNPDALTTARDKDRERAAATPGLGAMHGIPVLLKDNIATGDRMPTTAGVAALRDARSGRDAFIVARLREAGAIILGKTNLSEWSYYMDSEAPSGFSVLGGQTRSPYGKYDVGGSSSGSAVAASARLAAVTVGAETTGSLIYPASQNSVFALHPSIGLLSGDRIIPISGAVDTAGPIGRTVPDLAVLLNGLRGPGATGADAEAARSLATTDFTTFLSPGGLGGLRVGVLPSGAPRKGDQEIKDKAVANLKAAGAVVKDVSFPEDEVTFVSDTHGDVLLHDFRRDVDSYLAETGAPVASLAEVIAFNKQDLANRAPWGQKLLEEALGDPGPDNAAESRTRARAAIDSTLRDNQVDILLSLANNDSIVYAHAGYPAISVPAGYRASGEPLGLTLIGGYLDDGRLIRAAYDYEQRFKPRKDPVL</sequence>
<dbReference type="Gene3D" id="3.90.1300.10">
    <property type="entry name" value="Amidase signature (AS) domain"/>
    <property type="match status" value="1"/>
</dbReference>
<dbReference type="InterPro" id="IPR023631">
    <property type="entry name" value="Amidase_dom"/>
</dbReference>
<evidence type="ECO:0000313" key="3">
    <source>
        <dbReference type="Proteomes" id="UP000622552"/>
    </source>
</evidence>
<protein>
    <submittedName>
        <fullName evidence="2">Amidase</fullName>
        <ecNumber evidence="2">3.5.1.4</ecNumber>
    </submittedName>
</protein>
<organism evidence="2 3">
    <name type="scientific">Longispora fulva</name>
    <dbReference type="NCBI Taxonomy" id="619741"/>
    <lineage>
        <taxon>Bacteria</taxon>
        <taxon>Bacillati</taxon>
        <taxon>Actinomycetota</taxon>
        <taxon>Actinomycetes</taxon>
        <taxon>Micromonosporales</taxon>
        <taxon>Micromonosporaceae</taxon>
        <taxon>Longispora</taxon>
    </lineage>
</organism>
<dbReference type="InterPro" id="IPR036928">
    <property type="entry name" value="AS_sf"/>
</dbReference>
<dbReference type="AlphaFoldDB" id="A0A8J7GRY5"/>
<comment type="caution">
    <text evidence="2">The sequence shown here is derived from an EMBL/GenBank/DDBJ whole genome shotgun (WGS) entry which is preliminary data.</text>
</comment>
<evidence type="ECO:0000259" key="1">
    <source>
        <dbReference type="Pfam" id="PF01425"/>
    </source>
</evidence>
<dbReference type="PANTHER" id="PTHR42678:SF34">
    <property type="entry name" value="OS04G0183300 PROTEIN"/>
    <property type="match status" value="1"/>
</dbReference>